<dbReference type="EMBL" id="JADWYR010000001">
    <property type="protein sequence ID" value="MBG9374842.1"/>
    <property type="molecule type" value="Genomic_DNA"/>
</dbReference>
<dbReference type="Gene3D" id="1.10.10.60">
    <property type="entry name" value="Homeodomain-like"/>
    <property type="match status" value="2"/>
</dbReference>
<dbReference type="InterPro" id="IPR018062">
    <property type="entry name" value="HTH_AraC-typ_CS"/>
</dbReference>
<comment type="caution">
    <text evidence="5">The sequence shown here is derived from an EMBL/GenBank/DDBJ whole genome shotgun (WGS) entry which is preliminary data.</text>
</comment>
<evidence type="ECO:0000256" key="1">
    <source>
        <dbReference type="ARBA" id="ARBA00023015"/>
    </source>
</evidence>
<dbReference type="InterPro" id="IPR009594">
    <property type="entry name" value="Tscrpt_reg_HTH_AraC_N"/>
</dbReference>
<dbReference type="SMART" id="SM00342">
    <property type="entry name" value="HTH_ARAC"/>
    <property type="match status" value="1"/>
</dbReference>
<dbReference type="GO" id="GO:0043565">
    <property type="term" value="F:sequence-specific DNA binding"/>
    <property type="evidence" value="ECO:0007669"/>
    <property type="project" value="InterPro"/>
</dbReference>
<evidence type="ECO:0000313" key="5">
    <source>
        <dbReference type="EMBL" id="MBG9374842.1"/>
    </source>
</evidence>
<gene>
    <name evidence="5" type="ORF">I5907_01235</name>
</gene>
<dbReference type="GO" id="GO:0003700">
    <property type="term" value="F:DNA-binding transcription factor activity"/>
    <property type="evidence" value="ECO:0007669"/>
    <property type="project" value="InterPro"/>
</dbReference>
<dbReference type="PANTHER" id="PTHR43280:SF2">
    <property type="entry name" value="HTH-TYPE TRANSCRIPTIONAL REGULATOR EXSA"/>
    <property type="match status" value="1"/>
</dbReference>
<feature type="domain" description="HTH araC/xylS-type" evidence="4">
    <location>
        <begin position="205"/>
        <end position="303"/>
    </location>
</feature>
<keyword evidence="3" id="KW-0804">Transcription</keyword>
<dbReference type="PANTHER" id="PTHR43280">
    <property type="entry name" value="ARAC-FAMILY TRANSCRIPTIONAL REGULATOR"/>
    <property type="match status" value="1"/>
</dbReference>
<proteinExistence type="predicted"/>
<dbReference type="Pfam" id="PF06719">
    <property type="entry name" value="AraC_N"/>
    <property type="match status" value="1"/>
</dbReference>
<evidence type="ECO:0000259" key="4">
    <source>
        <dbReference type="PROSITE" id="PS01124"/>
    </source>
</evidence>
<organism evidence="5 6">
    <name type="scientific">Panacibacter microcysteis</name>
    <dbReference type="NCBI Taxonomy" id="2793269"/>
    <lineage>
        <taxon>Bacteria</taxon>
        <taxon>Pseudomonadati</taxon>
        <taxon>Bacteroidota</taxon>
        <taxon>Chitinophagia</taxon>
        <taxon>Chitinophagales</taxon>
        <taxon>Chitinophagaceae</taxon>
        <taxon>Panacibacter</taxon>
    </lineage>
</organism>
<dbReference type="PROSITE" id="PS01124">
    <property type="entry name" value="HTH_ARAC_FAMILY_2"/>
    <property type="match status" value="1"/>
</dbReference>
<protein>
    <submittedName>
        <fullName evidence="5">AraC family transcriptional regulator</fullName>
    </submittedName>
</protein>
<sequence length="306" mass="35583">MNKSLLNIRTHLQQRTLQQVVENRTAYTLDHTELCIYETREKAFEVGLRFDIPMLASMITGKKIMHIEEKPAFEFLPGQSVVLTPKKTCYIDFPEATDTTPTECLTLAIAPEKITAFCERLNEKCTLPDAQQQWSYNATGSQFVNDIMINQLLNRLILICTENNTAKDFFANLVLQELVVRLMQSNQKNTLLDNHKIYKTNNRFAHVVEYIQQHLQDNITVKTLSRQAYMSEPHFFRCFKQQFGMSPVEFINEQRIKAARMMLRAADISISEISFACGFNNLNYFLRMFKRHTGLTPAQYRKSMLI</sequence>
<keyword evidence="2" id="KW-0238">DNA-binding</keyword>
<dbReference type="SUPFAM" id="SSF46689">
    <property type="entry name" value="Homeodomain-like"/>
    <property type="match status" value="2"/>
</dbReference>
<reference evidence="5" key="1">
    <citation type="submission" date="2020-11" db="EMBL/GenBank/DDBJ databases">
        <title>Bacterial whole genome sequence for Panacibacter sp. DH6.</title>
        <authorList>
            <person name="Le V."/>
            <person name="Ko S."/>
            <person name="Ahn C.-Y."/>
            <person name="Oh H.-M."/>
        </authorList>
    </citation>
    <scope>NUCLEOTIDE SEQUENCE</scope>
    <source>
        <strain evidence="5">DH6</strain>
    </source>
</reference>
<dbReference type="PROSITE" id="PS00041">
    <property type="entry name" value="HTH_ARAC_FAMILY_1"/>
    <property type="match status" value="1"/>
</dbReference>
<dbReference type="InterPro" id="IPR018060">
    <property type="entry name" value="HTH_AraC"/>
</dbReference>
<dbReference type="AlphaFoldDB" id="A0A931DXR5"/>
<dbReference type="Proteomes" id="UP000628448">
    <property type="component" value="Unassembled WGS sequence"/>
</dbReference>
<dbReference type="PRINTS" id="PR00032">
    <property type="entry name" value="HTHARAC"/>
</dbReference>
<evidence type="ECO:0000313" key="6">
    <source>
        <dbReference type="Proteomes" id="UP000628448"/>
    </source>
</evidence>
<dbReference type="InterPro" id="IPR020449">
    <property type="entry name" value="Tscrpt_reg_AraC-type_HTH"/>
</dbReference>
<keyword evidence="1" id="KW-0805">Transcription regulation</keyword>
<name>A0A931DXR5_9BACT</name>
<evidence type="ECO:0000256" key="3">
    <source>
        <dbReference type="ARBA" id="ARBA00023163"/>
    </source>
</evidence>
<accession>A0A931DXR5</accession>
<dbReference type="InterPro" id="IPR009057">
    <property type="entry name" value="Homeodomain-like_sf"/>
</dbReference>
<keyword evidence="6" id="KW-1185">Reference proteome</keyword>
<dbReference type="Pfam" id="PF12833">
    <property type="entry name" value="HTH_18"/>
    <property type="match status" value="1"/>
</dbReference>
<dbReference type="RefSeq" id="WP_196988931.1">
    <property type="nucleotide sequence ID" value="NZ_JADWYR010000001.1"/>
</dbReference>
<evidence type="ECO:0000256" key="2">
    <source>
        <dbReference type="ARBA" id="ARBA00023125"/>
    </source>
</evidence>